<dbReference type="EMBL" id="JACKXD010000006">
    <property type="protein sequence ID" value="MBB6647630.1"/>
    <property type="molecule type" value="Genomic_DNA"/>
</dbReference>
<accession>A0A7J9SL00</accession>
<gene>
    <name evidence="1" type="ORF">H5V44_15280</name>
</gene>
<dbReference type="AlphaFoldDB" id="A0A7J9SL00"/>
<evidence type="ECO:0000313" key="1">
    <source>
        <dbReference type="EMBL" id="MBB6647630.1"/>
    </source>
</evidence>
<evidence type="ECO:0000313" key="2">
    <source>
        <dbReference type="Proteomes" id="UP000546257"/>
    </source>
</evidence>
<comment type="caution">
    <text evidence="1">The sequence shown here is derived from an EMBL/GenBank/DDBJ whole genome shotgun (WGS) entry which is preliminary data.</text>
</comment>
<dbReference type="Proteomes" id="UP000546257">
    <property type="component" value="Unassembled WGS sequence"/>
</dbReference>
<organism evidence="1 2">
    <name type="scientific">Halobellus ruber</name>
    <dbReference type="NCBI Taxonomy" id="2761102"/>
    <lineage>
        <taxon>Archaea</taxon>
        <taxon>Methanobacteriati</taxon>
        <taxon>Methanobacteriota</taxon>
        <taxon>Stenosarchaea group</taxon>
        <taxon>Halobacteria</taxon>
        <taxon>Halobacteriales</taxon>
        <taxon>Haloferacaceae</taxon>
        <taxon>Halobellus</taxon>
    </lineage>
</organism>
<protein>
    <recommendedName>
        <fullName evidence="3">ArsR family transcriptional regulator</fullName>
    </recommendedName>
</protein>
<name>A0A7J9SL00_9EURY</name>
<keyword evidence="2" id="KW-1185">Reference proteome</keyword>
<proteinExistence type="predicted"/>
<evidence type="ECO:0008006" key="3">
    <source>
        <dbReference type="Google" id="ProtNLM"/>
    </source>
</evidence>
<sequence length="90" mass="9545">MTRRTVLQQLAELTDAQRRETTTVDALVSALDADEQTLTEHIDALVACELAHVDADGGVRATITGEELLALDTDEVIIVDPAGRSGDADA</sequence>
<reference evidence="1 2" key="1">
    <citation type="submission" date="2020-08" db="EMBL/GenBank/DDBJ databases">
        <authorList>
            <person name="Seo M.-J."/>
        </authorList>
    </citation>
    <scope>NUCLEOTIDE SEQUENCE [LARGE SCALE GENOMIC DNA]</scope>
    <source>
        <strain evidence="1 2">MBLA0160</strain>
    </source>
</reference>
<dbReference type="RefSeq" id="WP_185194004.1">
    <property type="nucleotide sequence ID" value="NZ_JACKXD010000006.1"/>
</dbReference>